<dbReference type="EMBL" id="KN837116">
    <property type="protein sequence ID" value="KIJ44589.1"/>
    <property type="molecule type" value="Genomic_DNA"/>
</dbReference>
<organism evidence="2 3">
    <name type="scientific">Sphaerobolus stellatus (strain SS14)</name>
    <dbReference type="NCBI Taxonomy" id="990650"/>
    <lineage>
        <taxon>Eukaryota</taxon>
        <taxon>Fungi</taxon>
        <taxon>Dikarya</taxon>
        <taxon>Basidiomycota</taxon>
        <taxon>Agaricomycotina</taxon>
        <taxon>Agaricomycetes</taxon>
        <taxon>Phallomycetidae</taxon>
        <taxon>Geastrales</taxon>
        <taxon>Sphaerobolaceae</taxon>
        <taxon>Sphaerobolus</taxon>
    </lineage>
</organism>
<protein>
    <submittedName>
        <fullName evidence="2">Uncharacterized protein</fullName>
    </submittedName>
</protein>
<gene>
    <name evidence="2" type="ORF">M422DRAFT_251868</name>
</gene>
<evidence type="ECO:0000256" key="1">
    <source>
        <dbReference type="SAM" id="SignalP"/>
    </source>
</evidence>
<sequence>MALLRAVLLATHAISSTLYAFNHPLITVEHPLKDIIQSTAMDTPPLVSPWLRQFIPRTGRNTCGYRQTDISSRGWDFQLVEELYAYPIKPRRSLTTKYTSASSTSTSLFQHS</sequence>
<feature type="signal peptide" evidence="1">
    <location>
        <begin position="1"/>
        <end position="20"/>
    </location>
</feature>
<dbReference type="Proteomes" id="UP000054279">
    <property type="component" value="Unassembled WGS sequence"/>
</dbReference>
<feature type="chain" id="PRO_5002221560" evidence="1">
    <location>
        <begin position="21"/>
        <end position="112"/>
    </location>
</feature>
<proteinExistence type="predicted"/>
<evidence type="ECO:0000313" key="2">
    <source>
        <dbReference type="EMBL" id="KIJ44589.1"/>
    </source>
</evidence>
<evidence type="ECO:0000313" key="3">
    <source>
        <dbReference type="Proteomes" id="UP000054279"/>
    </source>
</evidence>
<reference evidence="2 3" key="1">
    <citation type="submission" date="2014-06" db="EMBL/GenBank/DDBJ databases">
        <title>Evolutionary Origins and Diversification of the Mycorrhizal Mutualists.</title>
        <authorList>
            <consortium name="DOE Joint Genome Institute"/>
            <consortium name="Mycorrhizal Genomics Consortium"/>
            <person name="Kohler A."/>
            <person name="Kuo A."/>
            <person name="Nagy L.G."/>
            <person name="Floudas D."/>
            <person name="Copeland A."/>
            <person name="Barry K.W."/>
            <person name="Cichocki N."/>
            <person name="Veneault-Fourrey C."/>
            <person name="LaButti K."/>
            <person name="Lindquist E.A."/>
            <person name="Lipzen A."/>
            <person name="Lundell T."/>
            <person name="Morin E."/>
            <person name="Murat C."/>
            <person name="Riley R."/>
            <person name="Ohm R."/>
            <person name="Sun H."/>
            <person name="Tunlid A."/>
            <person name="Henrissat B."/>
            <person name="Grigoriev I.V."/>
            <person name="Hibbett D.S."/>
            <person name="Martin F."/>
        </authorList>
    </citation>
    <scope>NUCLEOTIDE SEQUENCE [LARGE SCALE GENOMIC DNA]</scope>
    <source>
        <strain evidence="2 3">SS14</strain>
    </source>
</reference>
<dbReference type="AlphaFoldDB" id="A0A0C9VC85"/>
<keyword evidence="1" id="KW-0732">Signal</keyword>
<dbReference type="HOGENOM" id="CLU_2147466_0_0_1"/>
<name>A0A0C9VC85_SPHS4</name>
<accession>A0A0C9VC85</accession>
<keyword evidence="3" id="KW-1185">Reference proteome</keyword>